<gene>
    <name evidence="1" type="ORF">GV832_21065</name>
</gene>
<sequence>MATIPVHSLPFDQAQTEVLEQAKSQGKAIRIELSSAMGFRREIILPSSAKAEIDRVAALQLRATLPKAAQGLVWRKVGYREHHGRVTADYIILAEELAKTVLQSTQALGANLHEIRLQGCTEPLYPDPKALDATRSRMLFALISFTVLAAIGQSVLLEVQRGQLLDQLGVIETQAQAAQAELEARLQEDGPNGASAANVQAGLEAFRMTAFPLVYLEDLSRTLPDKVWISELTMDRSGVRLSGFAATDVGEVLSQIGALPWVGSAQLMGPVVVDPATGQTRFDIQMSLKAQEK</sequence>
<dbReference type="EMBL" id="JAABNR010000049">
    <property type="protein sequence ID" value="NBZ90077.1"/>
    <property type="molecule type" value="Genomic_DNA"/>
</dbReference>
<keyword evidence="2" id="KW-1185">Reference proteome</keyword>
<dbReference type="Pfam" id="PF05137">
    <property type="entry name" value="PilN"/>
    <property type="match status" value="1"/>
</dbReference>
<accession>A0AAE4YEA6</accession>
<dbReference type="Proteomes" id="UP001193501">
    <property type="component" value="Unassembled WGS sequence"/>
</dbReference>
<evidence type="ECO:0000313" key="2">
    <source>
        <dbReference type="Proteomes" id="UP001193501"/>
    </source>
</evidence>
<comment type="caution">
    <text evidence="1">The sequence shown here is derived from an EMBL/GenBank/DDBJ whole genome shotgun (WGS) entry which is preliminary data.</text>
</comment>
<reference evidence="1" key="1">
    <citation type="submission" date="2020-01" db="EMBL/GenBank/DDBJ databases">
        <authorList>
            <person name="Chen W.-M."/>
        </authorList>
    </citation>
    <scope>NUCLEOTIDE SEQUENCE</scope>
    <source>
        <strain evidence="1">CYK-10</strain>
    </source>
</reference>
<proteinExistence type="predicted"/>
<organism evidence="1 2">
    <name type="scientific">Stagnihabitans tardus</name>
    <dbReference type="NCBI Taxonomy" id="2699202"/>
    <lineage>
        <taxon>Bacteria</taxon>
        <taxon>Pseudomonadati</taxon>
        <taxon>Pseudomonadota</taxon>
        <taxon>Alphaproteobacteria</taxon>
        <taxon>Rhodobacterales</taxon>
        <taxon>Paracoccaceae</taxon>
        <taxon>Stagnihabitans</taxon>
    </lineage>
</organism>
<evidence type="ECO:0000313" key="1">
    <source>
        <dbReference type="EMBL" id="NBZ90077.1"/>
    </source>
</evidence>
<name>A0AAE4YEA6_9RHOB</name>
<protein>
    <recommendedName>
        <fullName evidence="3">PilN domain-containing protein</fullName>
    </recommendedName>
</protein>
<dbReference type="AlphaFoldDB" id="A0AAE4YEA6"/>
<dbReference type="InterPro" id="IPR007813">
    <property type="entry name" value="PilN"/>
</dbReference>
<dbReference type="RefSeq" id="WP_168776857.1">
    <property type="nucleotide sequence ID" value="NZ_JAABNR010000049.1"/>
</dbReference>
<evidence type="ECO:0008006" key="3">
    <source>
        <dbReference type="Google" id="ProtNLM"/>
    </source>
</evidence>